<dbReference type="Pfam" id="PF01284">
    <property type="entry name" value="MARVEL"/>
    <property type="match status" value="1"/>
</dbReference>
<feature type="region of interest" description="Disordered" evidence="6">
    <location>
        <begin position="179"/>
        <end position="198"/>
    </location>
</feature>
<evidence type="ECO:0000313" key="10">
    <source>
        <dbReference type="Proteomes" id="UP000663852"/>
    </source>
</evidence>
<evidence type="ECO:0000256" key="5">
    <source>
        <dbReference type="PROSITE-ProRule" id="PRU00581"/>
    </source>
</evidence>
<proteinExistence type="predicted"/>
<reference evidence="9" key="1">
    <citation type="submission" date="2021-02" db="EMBL/GenBank/DDBJ databases">
        <authorList>
            <person name="Nowell W R."/>
        </authorList>
    </citation>
    <scope>NUCLEOTIDE SEQUENCE</scope>
</reference>
<evidence type="ECO:0000256" key="6">
    <source>
        <dbReference type="SAM" id="MobiDB-lite"/>
    </source>
</evidence>
<feature type="transmembrane region" description="Helical" evidence="7">
    <location>
        <begin position="148"/>
        <end position="165"/>
    </location>
</feature>
<comment type="subcellular location">
    <subcellularLocation>
        <location evidence="1">Membrane</location>
        <topology evidence="1">Multi-pass membrane protein</topology>
    </subcellularLocation>
</comment>
<keyword evidence="3 7" id="KW-1133">Transmembrane helix</keyword>
<protein>
    <recommendedName>
        <fullName evidence="8">MARVEL domain-containing protein</fullName>
    </recommendedName>
</protein>
<dbReference type="Proteomes" id="UP000663852">
    <property type="component" value="Unassembled WGS sequence"/>
</dbReference>
<name>A0A815K5W1_ADIRI</name>
<dbReference type="EMBL" id="CAJNOJ010000306">
    <property type="protein sequence ID" value="CAF1386812.1"/>
    <property type="molecule type" value="Genomic_DNA"/>
</dbReference>
<feature type="transmembrane region" description="Helical" evidence="7">
    <location>
        <begin position="85"/>
        <end position="108"/>
    </location>
</feature>
<feature type="domain" description="MARVEL" evidence="8">
    <location>
        <begin position="48"/>
        <end position="175"/>
    </location>
</feature>
<gene>
    <name evidence="9" type="ORF">EDS130_LOCUS35247</name>
</gene>
<dbReference type="InterPro" id="IPR008253">
    <property type="entry name" value="Marvel"/>
</dbReference>
<evidence type="ECO:0000256" key="4">
    <source>
        <dbReference type="ARBA" id="ARBA00023136"/>
    </source>
</evidence>
<dbReference type="PANTHER" id="PTHR22776:SF49">
    <property type="entry name" value="MARVEL DOMAIN-CONTAINING PROTEIN"/>
    <property type="match status" value="1"/>
</dbReference>
<feature type="transmembrane region" description="Helical" evidence="7">
    <location>
        <begin position="58"/>
        <end position="79"/>
    </location>
</feature>
<organism evidence="9 10">
    <name type="scientific">Adineta ricciae</name>
    <name type="common">Rotifer</name>
    <dbReference type="NCBI Taxonomy" id="249248"/>
    <lineage>
        <taxon>Eukaryota</taxon>
        <taxon>Metazoa</taxon>
        <taxon>Spiralia</taxon>
        <taxon>Gnathifera</taxon>
        <taxon>Rotifera</taxon>
        <taxon>Eurotatoria</taxon>
        <taxon>Bdelloidea</taxon>
        <taxon>Adinetida</taxon>
        <taxon>Adinetidae</taxon>
        <taxon>Adineta</taxon>
    </lineage>
</organism>
<evidence type="ECO:0000256" key="7">
    <source>
        <dbReference type="SAM" id="Phobius"/>
    </source>
</evidence>
<evidence type="ECO:0000259" key="8">
    <source>
        <dbReference type="PROSITE" id="PS51225"/>
    </source>
</evidence>
<dbReference type="PROSITE" id="PS51225">
    <property type="entry name" value="MARVEL"/>
    <property type="match status" value="1"/>
</dbReference>
<dbReference type="PANTHER" id="PTHR22776">
    <property type="entry name" value="MARVEL-CONTAINING POTENTIAL LIPID RAFT-ASSOCIATED PROTEIN"/>
    <property type="match status" value="1"/>
</dbReference>
<keyword evidence="4 5" id="KW-0472">Membrane</keyword>
<dbReference type="InterPro" id="IPR050578">
    <property type="entry name" value="MARVEL-CKLF_proteins"/>
</dbReference>
<evidence type="ECO:0000256" key="2">
    <source>
        <dbReference type="ARBA" id="ARBA00022692"/>
    </source>
</evidence>
<sequence length="198" mass="21715">MEGVSILPTSYQLLVLFPSGTLFDLHSKNTSTMSSEARPLRITCQINYLRTLPGILKIIQFACDILSIILGAAAPTLTYAGHKGFFVFVAILATIGTAFLLVLSLINLQAVCIPERWPMIEMFWCGFIALLYFIASIVIATIASNSGVFGAAAFFGFAAFIAYLADGLNRFRLMRAGPRDRHTETTTTTTVTRQEPTY</sequence>
<comment type="caution">
    <text evidence="9">The sequence shown here is derived from an EMBL/GenBank/DDBJ whole genome shotgun (WGS) entry which is preliminary data.</text>
</comment>
<evidence type="ECO:0000256" key="3">
    <source>
        <dbReference type="ARBA" id="ARBA00022989"/>
    </source>
</evidence>
<dbReference type="OrthoDB" id="10028364at2759"/>
<keyword evidence="2 5" id="KW-0812">Transmembrane</keyword>
<evidence type="ECO:0000313" key="9">
    <source>
        <dbReference type="EMBL" id="CAF1386812.1"/>
    </source>
</evidence>
<dbReference type="GO" id="GO:0016020">
    <property type="term" value="C:membrane"/>
    <property type="evidence" value="ECO:0007669"/>
    <property type="project" value="UniProtKB-SubCell"/>
</dbReference>
<dbReference type="AlphaFoldDB" id="A0A815K5W1"/>
<evidence type="ECO:0000256" key="1">
    <source>
        <dbReference type="ARBA" id="ARBA00004141"/>
    </source>
</evidence>
<accession>A0A815K5W1</accession>
<feature type="transmembrane region" description="Helical" evidence="7">
    <location>
        <begin position="120"/>
        <end position="142"/>
    </location>
</feature>